<keyword evidence="4" id="KW-1185">Reference proteome</keyword>
<dbReference type="AlphaFoldDB" id="A0A939MQ18"/>
<dbReference type="PROSITE" id="PS50995">
    <property type="entry name" value="HTH_MARR_2"/>
    <property type="match status" value="1"/>
</dbReference>
<name>A0A939MQ18_9MICO</name>
<dbReference type="GO" id="GO:0003700">
    <property type="term" value="F:DNA-binding transcription factor activity"/>
    <property type="evidence" value="ECO:0007669"/>
    <property type="project" value="InterPro"/>
</dbReference>
<feature type="coiled-coil region" evidence="1">
    <location>
        <begin position="103"/>
        <end position="134"/>
    </location>
</feature>
<dbReference type="Gene3D" id="1.10.10.10">
    <property type="entry name" value="Winged helix-like DNA-binding domain superfamily/Winged helix DNA-binding domain"/>
    <property type="match status" value="1"/>
</dbReference>
<dbReference type="Proteomes" id="UP000664382">
    <property type="component" value="Unassembled WGS sequence"/>
</dbReference>
<dbReference type="SUPFAM" id="SSF46785">
    <property type="entry name" value="Winged helix' DNA-binding domain"/>
    <property type="match status" value="1"/>
</dbReference>
<dbReference type="SMART" id="SM00347">
    <property type="entry name" value="HTH_MARR"/>
    <property type="match status" value="1"/>
</dbReference>
<gene>
    <name evidence="3" type="ORF">J4H92_11725</name>
</gene>
<comment type="caution">
    <text evidence="3">The sequence shown here is derived from an EMBL/GenBank/DDBJ whole genome shotgun (WGS) entry which is preliminary data.</text>
</comment>
<proteinExistence type="predicted"/>
<dbReference type="Pfam" id="PF01047">
    <property type="entry name" value="MarR"/>
    <property type="match status" value="1"/>
</dbReference>
<keyword evidence="1" id="KW-0175">Coiled coil</keyword>
<feature type="domain" description="HTH marR-type" evidence="2">
    <location>
        <begin position="1"/>
        <end position="122"/>
    </location>
</feature>
<dbReference type="EMBL" id="JAGDYM010000013">
    <property type="protein sequence ID" value="MBO1902617.1"/>
    <property type="molecule type" value="Genomic_DNA"/>
</dbReference>
<dbReference type="InterPro" id="IPR036388">
    <property type="entry name" value="WH-like_DNA-bd_sf"/>
</dbReference>
<dbReference type="GO" id="GO:0006950">
    <property type="term" value="P:response to stress"/>
    <property type="evidence" value="ECO:0007669"/>
    <property type="project" value="TreeGrafter"/>
</dbReference>
<protein>
    <submittedName>
        <fullName evidence="3">MarR family transcriptional regulator</fullName>
    </submittedName>
</protein>
<dbReference type="PANTHER" id="PTHR33164">
    <property type="entry name" value="TRANSCRIPTIONAL REGULATOR, MARR FAMILY"/>
    <property type="match status" value="1"/>
</dbReference>
<dbReference type="InterPro" id="IPR000835">
    <property type="entry name" value="HTH_MarR-typ"/>
</dbReference>
<accession>A0A939MQ18</accession>
<evidence type="ECO:0000256" key="1">
    <source>
        <dbReference type="SAM" id="Coils"/>
    </source>
</evidence>
<evidence type="ECO:0000313" key="3">
    <source>
        <dbReference type="EMBL" id="MBO1902617.1"/>
    </source>
</evidence>
<sequence length="139" mass="15509">MRRSFAGTSLTETRLHALWVLHHGGAATQQALSHALGITPRSVSALVDALVGTGYAERRAHPTDRRAVLVTLTPAAQRTMARMAEDHRRLDQELVSAVDPADLEGFERGLEAVRNRLERLMRDESVDYSEIERDRAEPE</sequence>
<reference evidence="3" key="1">
    <citation type="submission" date="2021-03" db="EMBL/GenBank/DDBJ databases">
        <title>Leucobacter chromiisoli sp. nov., isolated from chromium-containing soil of chemical plant.</title>
        <authorList>
            <person name="Xu Z."/>
        </authorList>
    </citation>
    <scope>NUCLEOTIDE SEQUENCE</scope>
    <source>
        <strain evidence="3">S27</strain>
    </source>
</reference>
<organism evidence="3 4">
    <name type="scientific">Leucobacter weissii</name>
    <dbReference type="NCBI Taxonomy" id="1983706"/>
    <lineage>
        <taxon>Bacteria</taxon>
        <taxon>Bacillati</taxon>
        <taxon>Actinomycetota</taxon>
        <taxon>Actinomycetes</taxon>
        <taxon>Micrococcales</taxon>
        <taxon>Microbacteriaceae</taxon>
        <taxon>Leucobacter</taxon>
    </lineage>
</organism>
<evidence type="ECO:0000259" key="2">
    <source>
        <dbReference type="PROSITE" id="PS50995"/>
    </source>
</evidence>
<dbReference type="InterPro" id="IPR039422">
    <property type="entry name" value="MarR/SlyA-like"/>
</dbReference>
<evidence type="ECO:0000313" key="4">
    <source>
        <dbReference type="Proteomes" id="UP000664382"/>
    </source>
</evidence>
<dbReference type="InterPro" id="IPR036390">
    <property type="entry name" value="WH_DNA-bd_sf"/>
</dbReference>
<dbReference type="PANTHER" id="PTHR33164:SF43">
    <property type="entry name" value="HTH-TYPE TRANSCRIPTIONAL REPRESSOR YETL"/>
    <property type="match status" value="1"/>
</dbReference>